<comment type="caution">
    <text evidence="1">The sequence shown here is derived from an EMBL/GenBank/DDBJ whole genome shotgun (WGS) entry which is preliminary data.</text>
</comment>
<sequence>MTHLTPKGPHGRLTPAELVETAKQWDLYDASVEGWRPSPPSYTEVRYENWWGSGATLRQLHGLAKDHGIPVAWVPPADVLRELVKADDAHRAKLAVLTAAEERIRTSCRYEIPELHAGWSEDYAITVRHVMAAWDDGHLLAAGCLALAGSEDLMINIAEVERKARKTYPRLKQAAARELEESLWLHEQVALTPIGPLFTTYMPEDNDPIPEALSRHAVVHRMPLDHFNDGHCIVAIMLMVSLLREMEERRTQAEVSSLIDSLIDGGRYDEELDTD</sequence>
<dbReference type="EMBL" id="BMND01000004">
    <property type="protein sequence ID" value="GGN39215.1"/>
    <property type="molecule type" value="Genomic_DNA"/>
</dbReference>
<dbReference type="GeneID" id="301547459"/>
<reference evidence="2" key="1">
    <citation type="journal article" date="2019" name="Int. J. Syst. Evol. Microbiol.">
        <title>The Global Catalogue of Microorganisms (GCM) 10K type strain sequencing project: providing services to taxonomists for standard genome sequencing and annotation.</title>
        <authorList>
            <consortium name="The Broad Institute Genomics Platform"/>
            <consortium name="The Broad Institute Genome Sequencing Center for Infectious Disease"/>
            <person name="Wu L."/>
            <person name="Ma J."/>
        </authorList>
    </citation>
    <scope>NUCLEOTIDE SEQUENCE [LARGE SCALE GENOMIC DNA]</scope>
    <source>
        <strain evidence="2">CGMCC 4.7323</strain>
    </source>
</reference>
<dbReference type="RefSeq" id="WP_189096836.1">
    <property type="nucleotide sequence ID" value="NZ_BMND01000004.1"/>
</dbReference>
<evidence type="ECO:0000313" key="1">
    <source>
        <dbReference type="EMBL" id="GGN39215.1"/>
    </source>
</evidence>
<evidence type="ECO:0000313" key="2">
    <source>
        <dbReference type="Proteomes" id="UP000600080"/>
    </source>
</evidence>
<protein>
    <submittedName>
        <fullName evidence="1">Uncharacterized protein</fullName>
    </submittedName>
</protein>
<organism evidence="1 2">
    <name type="scientific">Streptomyces kronopolitis</name>
    <dbReference type="NCBI Taxonomy" id="1612435"/>
    <lineage>
        <taxon>Bacteria</taxon>
        <taxon>Bacillati</taxon>
        <taxon>Actinomycetota</taxon>
        <taxon>Actinomycetes</taxon>
        <taxon>Kitasatosporales</taxon>
        <taxon>Streptomycetaceae</taxon>
        <taxon>Streptomyces</taxon>
    </lineage>
</organism>
<dbReference type="Proteomes" id="UP000600080">
    <property type="component" value="Unassembled WGS sequence"/>
</dbReference>
<proteinExistence type="predicted"/>
<name>A0ABQ2J4P9_9ACTN</name>
<accession>A0ABQ2J4P9</accession>
<keyword evidence="2" id="KW-1185">Reference proteome</keyword>
<gene>
    <name evidence="1" type="ORF">GCM10012285_16060</name>
</gene>